<dbReference type="EMBL" id="CZKA01000015">
    <property type="protein sequence ID" value="CUR55028.1"/>
    <property type="molecule type" value="Genomic_DNA"/>
</dbReference>
<dbReference type="PANTHER" id="PTHR21198">
    <property type="entry name" value="GLUTAMATE RACEMASE"/>
    <property type="match status" value="1"/>
</dbReference>
<reference evidence="2" key="1">
    <citation type="submission" date="2015-08" db="EMBL/GenBank/DDBJ databases">
        <authorList>
            <person name="Babu N.S."/>
            <person name="Beckwith C.J."/>
            <person name="Beseler K.G."/>
            <person name="Brison A."/>
            <person name="Carone J.V."/>
            <person name="Caskin T.P."/>
            <person name="Diamond M."/>
            <person name="Durham M.E."/>
            <person name="Foxe J.M."/>
            <person name="Go M."/>
            <person name="Henderson B.A."/>
            <person name="Jones I.B."/>
            <person name="McGettigan J.A."/>
            <person name="Micheletti S.J."/>
            <person name="Nasrallah M.E."/>
            <person name="Ortiz D."/>
            <person name="Piller C.R."/>
            <person name="Privatt S.R."/>
            <person name="Schneider S.L."/>
            <person name="Sharp S."/>
            <person name="Smith T.C."/>
            <person name="Stanton J.D."/>
            <person name="Ullery H.E."/>
            <person name="Wilson R.J."/>
            <person name="Serrano M.G."/>
            <person name="Buck G."/>
            <person name="Lee V."/>
            <person name="Wang Y."/>
            <person name="Carvalho R."/>
            <person name="Voegtly L."/>
            <person name="Shi R."/>
            <person name="Duckworth R."/>
            <person name="Johnson A."/>
            <person name="Loviza R."/>
            <person name="Walstead R."/>
            <person name="Shah Z."/>
            <person name="Kiflezghi M."/>
            <person name="Wade K."/>
            <person name="Ball S.L."/>
            <person name="Bradley K.W."/>
            <person name="Asai D.J."/>
            <person name="Bowman C.A."/>
            <person name="Russell D.A."/>
            <person name="Pope W.H."/>
            <person name="Jacobs-Sera D."/>
            <person name="Hendrix R.W."/>
            <person name="Hatfull G.F."/>
        </authorList>
    </citation>
    <scope>NUCLEOTIDE SEQUENCE</scope>
</reference>
<dbReference type="SUPFAM" id="SSF53681">
    <property type="entry name" value="Aspartate/glutamate racemase"/>
    <property type="match status" value="1"/>
</dbReference>
<organism evidence="2">
    <name type="scientific">metagenome</name>
    <dbReference type="NCBI Taxonomy" id="256318"/>
    <lineage>
        <taxon>unclassified sequences</taxon>
        <taxon>metagenomes</taxon>
    </lineage>
</organism>
<dbReference type="InterPro" id="IPR001920">
    <property type="entry name" value="Asp/Glu_race"/>
</dbReference>
<dbReference type="PANTHER" id="PTHR21198:SF7">
    <property type="entry name" value="ASPARTATE-GLUTAMATE RACEMASE FAMILY"/>
    <property type="match status" value="1"/>
</dbReference>
<accession>A0A2P2BZ26</accession>
<dbReference type="Pfam" id="PF01177">
    <property type="entry name" value="Asp_Glu_race"/>
    <property type="match status" value="1"/>
</dbReference>
<keyword evidence="1" id="KW-0413">Isomerase</keyword>
<dbReference type="AlphaFoldDB" id="A0A2P2BZ26"/>
<dbReference type="GO" id="GO:0047661">
    <property type="term" value="F:amino-acid racemase activity"/>
    <property type="evidence" value="ECO:0007669"/>
    <property type="project" value="InterPro"/>
</dbReference>
<protein>
    <recommendedName>
        <fullName evidence="3">Aspartate racemase</fullName>
    </recommendedName>
</protein>
<evidence type="ECO:0008006" key="3">
    <source>
        <dbReference type="Google" id="ProtNLM"/>
    </source>
</evidence>
<evidence type="ECO:0000256" key="1">
    <source>
        <dbReference type="ARBA" id="ARBA00023235"/>
    </source>
</evidence>
<sequence>MEQDFYTGRLRAAGIDCLVPGAADRAEVHRIIYDELCRDVVTDASRETFRQVMADLVANGAQAIVFGCTEIDLLVSADDTTVPVFDTTAIHVAAAVDWLVAD</sequence>
<evidence type="ECO:0000313" key="2">
    <source>
        <dbReference type="EMBL" id="CUR55028.1"/>
    </source>
</evidence>
<name>A0A2P2BZ26_9ZZZZ</name>
<dbReference type="InterPro" id="IPR015942">
    <property type="entry name" value="Asp/Glu/hydantoin_racemase"/>
</dbReference>
<proteinExistence type="predicted"/>
<dbReference type="Gene3D" id="3.40.50.1860">
    <property type="match status" value="2"/>
</dbReference>
<gene>
    <name evidence="2" type="ORF">NOCA2220219</name>
</gene>